<organism evidence="1 2">
    <name type="scientific">Leadbettera azotonutricia (strain ATCC BAA-888 / DSM 13862 / ZAS-9)</name>
    <name type="common">Treponema azotonutricium</name>
    <dbReference type="NCBI Taxonomy" id="545695"/>
    <lineage>
        <taxon>Bacteria</taxon>
        <taxon>Pseudomonadati</taxon>
        <taxon>Spirochaetota</taxon>
        <taxon>Spirochaetia</taxon>
        <taxon>Spirochaetales</taxon>
        <taxon>Breznakiellaceae</taxon>
        <taxon>Leadbettera</taxon>
    </lineage>
</organism>
<reference evidence="1 2" key="2">
    <citation type="journal article" date="2011" name="ISME J.">
        <title>RNA-seq reveals cooperative metabolic interactions between two termite-gut spirochete species in co-culture.</title>
        <authorList>
            <person name="Rosenthal A.Z."/>
            <person name="Matson E.G."/>
            <person name="Eldar A."/>
            <person name="Leadbetter J.R."/>
        </authorList>
    </citation>
    <scope>NUCLEOTIDE SEQUENCE [LARGE SCALE GENOMIC DNA]</scope>
    <source>
        <strain evidence="2">ATCC BAA-888 / DSM 13862 / ZAS-9</strain>
    </source>
</reference>
<dbReference type="KEGG" id="taz:TREAZ_2367"/>
<dbReference type="InterPro" id="IPR019239">
    <property type="entry name" value="VapB_antitoxin"/>
</dbReference>
<keyword evidence="2" id="KW-1185">Reference proteome</keyword>
<dbReference type="EMBL" id="CP001841">
    <property type="protein sequence ID" value="AEF82097.1"/>
    <property type="molecule type" value="Genomic_DNA"/>
</dbReference>
<dbReference type="InParanoid" id="F5YGF1"/>
<dbReference type="Proteomes" id="UP000009222">
    <property type="component" value="Chromosome"/>
</dbReference>
<protein>
    <submittedName>
        <fullName evidence="1">Uncharacterized protein</fullName>
    </submittedName>
</protein>
<evidence type="ECO:0000313" key="1">
    <source>
        <dbReference type="EMBL" id="AEF82097.1"/>
    </source>
</evidence>
<dbReference type="HOGENOM" id="CLU_2371883_0_0_12"/>
<dbReference type="Pfam" id="PF09957">
    <property type="entry name" value="VapB_antitoxin"/>
    <property type="match status" value="1"/>
</dbReference>
<dbReference type="STRING" id="545695.TREAZ_2367"/>
<proteinExistence type="predicted"/>
<reference evidence="2" key="1">
    <citation type="submission" date="2009-12" db="EMBL/GenBank/DDBJ databases">
        <title>Complete sequence of Treponema azotonutricium strain ZAS-9.</title>
        <authorList>
            <person name="Tetu S.G."/>
            <person name="Matson E."/>
            <person name="Ren Q."/>
            <person name="Seshadri R."/>
            <person name="Elbourne L."/>
            <person name="Hassan K.A."/>
            <person name="Durkin A."/>
            <person name="Radune D."/>
            <person name="Mohamoud Y."/>
            <person name="Shay R."/>
            <person name="Jin S."/>
            <person name="Zhang X."/>
            <person name="Lucey K."/>
            <person name="Ballor N.R."/>
            <person name="Ottesen E."/>
            <person name="Rosenthal R."/>
            <person name="Allen A."/>
            <person name="Leadbetter J.R."/>
            <person name="Paulsen I.T."/>
        </authorList>
    </citation>
    <scope>NUCLEOTIDE SEQUENCE [LARGE SCALE GENOMIC DNA]</scope>
    <source>
        <strain evidence="2">ATCC BAA-888 / DSM 13862 / ZAS-9</strain>
    </source>
</reference>
<evidence type="ECO:0000313" key="2">
    <source>
        <dbReference type="Proteomes" id="UP000009222"/>
    </source>
</evidence>
<name>F5YGF1_LEAAZ</name>
<dbReference type="AlphaFoldDB" id="F5YGF1"/>
<accession>F5YGF1</accession>
<sequence length="95" mass="11345">MRPSKNNNIKEYAKKHLTVHTILRYYMYRRLFMRTTLELPDILVAEAMEITNISTKTEVIKTALENLIQREKVKELADYFGKIDLGINIEEMRKR</sequence>
<gene>
    <name evidence="1" type="ordered locus">TREAZ_2367</name>
</gene>
<dbReference type="eggNOG" id="ENOG5033MH2">
    <property type="taxonomic scope" value="Bacteria"/>
</dbReference>